<dbReference type="PROSITE" id="PS50097">
    <property type="entry name" value="BTB"/>
    <property type="match status" value="1"/>
</dbReference>
<organism evidence="4 5">
    <name type="scientific">Orchesella dallaii</name>
    <dbReference type="NCBI Taxonomy" id="48710"/>
    <lineage>
        <taxon>Eukaryota</taxon>
        <taxon>Metazoa</taxon>
        <taxon>Ecdysozoa</taxon>
        <taxon>Arthropoda</taxon>
        <taxon>Hexapoda</taxon>
        <taxon>Collembola</taxon>
        <taxon>Entomobryomorpha</taxon>
        <taxon>Entomobryoidea</taxon>
        <taxon>Orchesellidae</taxon>
        <taxon>Orchesellinae</taxon>
        <taxon>Orchesella</taxon>
    </lineage>
</organism>
<dbReference type="InterPro" id="IPR000210">
    <property type="entry name" value="BTB/POZ_dom"/>
</dbReference>
<feature type="domain" description="MATH" evidence="3">
    <location>
        <begin position="85"/>
        <end position="219"/>
    </location>
</feature>
<feature type="compositionally biased region" description="Acidic residues" evidence="1">
    <location>
        <begin position="55"/>
        <end position="67"/>
    </location>
</feature>
<evidence type="ECO:0000256" key="1">
    <source>
        <dbReference type="SAM" id="MobiDB-lite"/>
    </source>
</evidence>
<dbReference type="Pfam" id="PF22486">
    <property type="entry name" value="MATH_2"/>
    <property type="match status" value="1"/>
</dbReference>
<accession>A0ABP1QY57</accession>
<dbReference type="Gene3D" id="3.30.710.10">
    <property type="entry name" value="Potassium Channel Kv1.1, Chain A"/>
    <property type="match status" value="1"/>
</dbReference>
<reference evidence="4 5" key="1">
    <citation type="submission" date="2024-08" db="EMBL/GenBank/DDBJ databases">
        <authorList>
            <person name="Cucini C."/>
            <person name="Frati F."/>
        </authorList>
    </citation>
    <scope>NUCLEOTIDE SEQUENCE [LARGE SCALE GENOMIC DNA]</scope>
</reference>
<dbReference type="Gene3D" id="2.60.210.10">
    <property type="entry name" value="Apoptosis, Tumor Necrosis Factor Receptor Associated Protein 2, Chain A"/>
    <property type="match status" value="1"/>
</dbReference>
<comment type="caution">
    <text evidence="4">The sequence shown here is derived from an EMBL/GenBank/DDBJ whole genome shotgun (WGS) entry which is preliminary data.</text>
</comment>
<sequence>MEYRLNPFIRRNPELDDAAPQPRWFVRPLRQESGSQPAPQEERESPPQQPRESTPEEENESTSEEPTEVAGIVESCATTKIDYEEFTFLWNLTDYAAMTTLPIIKSPVFPGGPESNHSWQLRIYPNNLDRETDQYYFALHLTLVAFGDGDDSPTRKIRARFQFNLLGPDVESGVECAIKGADFKKNSTFGFNRIILSSDVLDGPRPLLHGESGSLQIHLRVWIEKGVKNEGPQSKHSDGARAARKDERKDLLAFEMGSLFKAILATDVTDIEIRTEKATFKAHKAILAARSKVFAAMLDVPKDKEPLEEIFIDGFDNAVVENMLEYIYSSDIKLPEGKTDEMLQIAEKYELDELKKACETELTEKITVDNALDTLFLADKNNANFLKSHVIDVINWNKETLTQSHSLKDFLNAHPTLAMELFVADTGEKLNPAIFHAGPTGKK</sequence>
<dbReference type="Pfam" id="PF00651">
    <property type="entry name" value="BTB"/>
    <property type="match status" value="1"/>
</dbReference>
<dbReference type="Proteomes" id="UP001642540">
    <property type="component" value="Unassembled WGS sequence"/>
</dbReference>
<evidence type="ECO:0000259" key="2">
    <source>
        <dbReference type="PROSITE" id="PS50097"/>
    </source>
</evidence>
<gene>
    <name evidence="4" type="ORF">ODALV1_LOCUS16509</name>
</gene>
<dbReference type="SUPFAM" id="SSF49599">
    <property type="entry name" value="TRAF domain-like"/>
    <property type="match status" value="1"/>
</dbReference>
<dbReference type="SMART" id="SM00225">
    <property type="entry name" value="BTB"/>
    <property type="match status" value="1"/>
</dbReference>
<dbReference type="PANTHER" id="PTHR24413">
    <property type="entry name" value="SPECKLE-TYPE POZ PROTEIN"/>
    <property type="match status" value="1"/>
</dbReference>
<evidence type="ECO:0000313" key="4">
    <source>
        <dbReference type="EMBL" id="CAL8114532.1"/>
    </source>
</evidence>
<dbReference type="InterPro" id="IPR008974">
    <property type="entry name" value="TRAF-like"/>
</dbReference>
<dbReference type="CDD" id="cd00121">
    <property type="entry name" value="MATH"/>
    <property type="match status" value="1"/>
</dbReference>
<keyword evidence="5" id="KW-1185">Reference proteome</keyword>
<protein>
    <recommendedName>
        <fullName evidence="6">Protein roadkill</fullName>
    </recommendedName>
</protein>
<feature type="domain" description="BTB" evidence="2">
    <location>
        <begin position="269"/>
        <end position="336"/>
    </location>
</feature>
<proteinExistence type="predicted"/>
<evidence type="ECO:0008006" key="6">
    <source>
        <dbReference type="Google" id="ProtNLM"/>
    </source>
</evidence>
<dbReference type="PROSITE" id="PS50144">
    <property type="entry name" value="MATH"/>
    <property type="match status" value="1"/>
</dbReference>
<name>A0ABP1QY57_9HEXA</name>
<evidence type="ECO:0000259" key="3">
    <source>
        <dbReference type="PROSITE" id="PS50144"/>
    </source>
</evidence>
<dbReference type="InterPro" id="IPR002083">
    <property type="entry name" value="MATH/TRAF_dom"/>
</dbReference>
<dbReference type="SUPFAM" id="SSF54695">
    <property type="entry name" value="POZ domain"/>
    <property type="match status" value="1"/>
</dbReference>
<dbReference type="CDD" id="cd18186">
    <property type="entry name" value="BTB_POZ_ZBTB_KLHL-like"/>
    <property type="match status" value="1"/>
</dbReference>
<feature type="region of interest" description="Disordered" evidence="1">
    <location>
        <begin position="1"/>
        <end position="72"/>
    </location>
</feature>
<dbReference type="EMBL" id="CAXLJM020000050">
    <property type="protein sequence ID" value="CAL8114532.1"/>
    <property type="molecule type" value="Genomic_DNA"/>
</dbReference>
<evidence type="ECO:0000313" key="5">
    <source>
        <dbReference type="Proteomes" id="UP001642540"/>
    </source>
</evidence>
<dbReference type="Gene3D" id="1.25.40.420">
    <property type="match status" value="1"/>
</dbReference>
<dbReference type="InterPro" id="IPR011333">
    <property type="entry name" value="SKP1/BTB/POZ_sf"/>
</dbReference>